<evidence type="ECO:0000256" key="3">
    <source>
        <dbReference type="ARBA" id="ARBA00022552"/>
    </source>
</evidence>
<feature type="domain" description="RNase III" evidence="12">
    <location>
        <begin position="22"/>
        <end position="146"/>
    </location>
</feature>
<comment type="subcellular location">
    <subcellularLocation>
        <location evidence="9">Cytoplasm</location>
    </subcellularLocation>
</comment>
<dbReference type="EC" id="3.1.26.3" evidence="9"/>
<comment type="similarity">
    <text evidence="2">Belongs to the ribonuclease III family.</text>
</comment>
<dbReference type="NCBIfam" id="TIGR02191">
    <property type="entry name" value="RNaseIII"/>
    <property type="match status" value="1"/>
</dbReference>
<gene>
    <name evidence="9" type="primary">rnc</name>
    <name evidence="13" type="ORF">HGMM_F33C03C13</name>
</gene>
<organism evidence="13">
    <name type="scientific">uncultured Planctomycetota bacterium</name>
    <dbReference type="NCBI Taxonomy" id="120965"/>
    <lineage>
        <taxon>Bacteria</taxon>
        <taxon>Pseudomonadati</taxon>
        <taxon>Planctomycetota</taxon>
        <taxon>environmental samples</taxon>
    </lineage>
</organism>
<keyword evidence="9" id="KW-0699">rRNA-binding</keyword>
<dbReference type="Pfam" id="PF00035">
    <property type="entry name" value="dsrm"/>
    <property type="match status" value="1"/>
</dbReference>
<feature type="domain" description="DRBM" evidence="11">
    <location>
        <begin position="173"/>
        <end position="242"/>
    </location>
</feature>
<dbReference type="Gene3D" id="3.30.160.20">
    <property type="match status" value="1"/>
</dbReference>
<feature type="active site" evidence="9">
    <location>
        <position position="64"/>
    </location>
</feature>
<dbReference type="InterPro" id="IPR014720">
    <property type="entry name" value="dsRBD_dom"/>
</dbReference>
<keyword evidence="9" id="KW-0963">Cytoplasm</keyword>
<reference evidence="13" key="2">
    <citation type="journal article" date="2012" name="PLoS ONE">
        <title>A Deeply Branching Thermophilic Bacterium with an Ancient Acetyl-CoA Pathway Dominates a Subsurface Ecosystem.</title>
        <authorList>
            <person name="Takami H."/>
            <person name="Noguchi H."/>
            <person name="Takaki Y."/>
            <person name="Uchiyama I."/>
            <person name="Toyoda A."/>
            <person name="Nishi S."/>
            <person name="Chee G.-J."/>
            <person name="Arai W."/>
            <person name="Nunoura T."/>
            <person name="Itoh T."/>
            <person name="Hattori M."/>
            <person name="Takai K."/>
        </authorList>
    </citation>
    <scope>NUCLEOTIDE SEQUENCE</scope>
</reference>
<comment type="function">
    <text evidence="9">Digests double-stranded RNA. Involved in the processing of primary rRNA transcript to yield the immediate precursors to the large and small rRNAs (23S and 16S). Processes some mRNAs, and tRNAs when they are encoded in the rRNA operon. Processes pre-crRNA and tracrRNA of type II CRISPR loci if present in the organism.</text>
</comment>
<dbReference type="PANTHER" id="PTHR11207">
    <property type="entry name" value="RIBONUCLEASE III"/>
    <property type="match status" value="1"/>
</dbReference>
<dbReference type="InterPro" id="IPR011907">
    <property type="entry name" value="RNase_III"/>
</dbReference>
<keyword evidence="6 9" id="KW-0255">Endonuclease</keyword>
<dbReference type="PROSITE" id="PS50142">
    <property type="entry name" value="RNASE_3_2"/>
    <property type="match status" value="1"/>
</dbReference>
<dbReference type="GO" id="GO:0003725">
    <property type="term" value="F:double-stranded RNA binding"/>
    <property type="evidence" value="ECO:0007669"/>
    <property type="project" value="TreeGrafter"/>
</dbReference>
<dbReference type="GO" id="GO:0005737">
    <property type="term" value="C:cytoplasm"/>
    <property type="evidence" value="ECO:0007669"/>
    <property type="project" value="UniProtKB-SubCell"/>
</dbReference>
<dbReference type="AlphaFoldDB" id="H5SII4"/>
<protein>
    <recommendedName>
        <fullName evidence="9">Ribonuclease 3</fullName>
        <ecNumber evidence="9">3.1.26.3</ecNumber>
    </recommendedName>
    <alternativeName>
        <fullName evidence="9">Ribonuclease III</fullName>
        <shortName evidence="9">RNase III</shortName>
    </alternativeName>
</protein>
<comment type="catalytic activity">
    <reaction evidence="1 9">
        <text>Endonucleolytic cleavage to 5'-phosphomonoester.</text>
        <dbReference type="EC" id="3.1.26.3"/>
    </reaction>
</comment>
<dbReference type="PROSITE" id="PS00517">
    <property type="entry name" value="RNASE_3_1"/>
    <property type="match status" value="1"/>
</dbReference>
<comment type="subunit">
    <text evidence="9">Homodimer.</text>
</comment>
<feature type="active site" evidence="9">
    <location>
        <position position="135"/>
    </location>
</feature>
<feature type="region of interest" description="Disordered" evidence="10">
    <location>
        <begin position="222"/>
        <end position="251"/>
    </location>
</feature>
<dbReference type="GO" id="GO:0006364">
    <property type="term" value="P:rRNA processing"/>
    <property type="evidence" value="ECO:0007669"/>
    <property type="project" value="UniProtKB-UniRule"/>
</dbReference>
<dbReference type="GO" id="GO:0010468">
    <property type="term" value="P:regulation of gene expression"/>
    <property type="evidence" value="ECO:0007669"/>
    <property type="project" value="TreeGrafter"/>
</dbReference>
<dbReference type="CDD" id="cd00593">
    <property type="entry name" value="RIBOc"/>
    <property type="match status" value="1"/>
</dbReference>
<dbReference type="InterPro" id="IPR036389">
    <property type="entry name" value="RNase_III_sf"/>
</dbReference>
<dbReference type="SUPFAM" id="SSF69065">
    <property type="entry name" value="RNase III domain-like"/>
    <property type="match status" value="1"/>
</dbReference>
<keyword evidence="9" id="KW-0460">Magnesium</keyword>
<dbReference type="Pfam" id="PF14622">
    <property type="entry name" value="Ribonucleas_3_3"/>
    <property type="match status" value="1"/>
</dbReference>
<dbReference type="CDD" id="cd10845">
    <property type="entry name" value="DSRM_RNAse_III_family"/>
    <property type="match status" value="1"/>
</dbReference>
<comment type="cofactor">
    <cofactor evidence="9">
        <name>Mg(2+)</name>
        <dbReference type="ChEBI" id="CHEBI:18420"/>
    </cofactor>
</comment>
<accession>H5SII4</accession>
<dbReference type="GO" id="GO:0004525">
    <property type="term" value="F:ribonuclease III activity"/>
    <property type="evidence" value="ECO:0007669"/>
    <property type="project" value="UniProtKB-UniRule"/>
</dbReference>
<keyword evidence="9" id="KW-0479">Metal-binding</keyword>
<proteinExistence type="inferred from homology"/>
<evidence type="ECO:0000259" key="12">
    <source>
        <dbReference type="PROSITE" id="PS50142"/>
    </source>
</evidence>
<keyword evidence="7 9" id="KW-0378">Hydrolase</keyword>
<dbReference type="GO" id="GO:0046872">
    <property type="term" value="F:metal ion binding"/>
    <property type="evidence" value="ECO:0007669"/>
    <property type="project" value="UniProtKB-KW"/>
</dbReference>
<dbReference type="PANTHER" id="PTHR11207:SF0">
    <property type="entry name" value="RIBONUCLEASE 3"/>
    <property type="match status" value="1"/>
</dbReference>
<evidence type="ECO:0000256" key="8">
    <source>
        <dbReference type="ARBA" id="ARBA00022884"/>
    </source>
</evidence>
<dbReference type="SMART" id="SM00358">
    <property type="entry name" value="DSRM"/>
    <property type="match status" value="1"/>
</dbReference>
<dbReference type="InterPro" id="IPR000999">
    <property type="entry name" value="RNase_III_dom"/>
</dbReference>
<name>H5SII4_9BACT</name>
<evidence type="ECO:0000259" key="11">
    <source>
        <dbReference type="PROSITE" id="PS50137"/>
    </source>
</evidence>
<keyword evidence="3 9" id="KW-0698">rRNA processing</keyword>
<keyword evidence="4 9" id="KW-0507">mRNA processing</keyword>
<keyword evidence="5 9" id="KW-0540">Nuclease</keyword>
<sequence length="251" mass="27478">MFADSAIRSTPPATVSSPDAWLQECQEAIGYRFENLELLRAALTHVSMAASRLGSNERLEFLGDAVLGLIVCERLYEKFPEYLEGELTKLKSFIVSRRVCAQVAQTLQLERFLRVGAGVGRSGSVPANLLGDVFEAIIGAIYLDGGLEAAKEWVLRHMGPIIDHIGSTAPLENAKSLLQHLAQKQHGVTPKYEVVDEKGPEHSKCFLVAAVVGEQRFPPAWGRSKKEAEQKAAANALARLHHQPLPYPSQA</sequence>
<dbReference type="HAMAP" id="MF_00104">
    <property type="entry name" value="RNase_III"/>
    <property type="match status" value="1"/>
</dbReference>
<evidence type="ECO:0000256" key="1">
    <source>
        <dbReference type="ARBA" id="ARBA00000109"/>
    </source>
</evidence>
<evidence type="ECO:0000256" key="9">
    <source>
        <dbReference type="HAMAP-Rule" id="MF_00104"/>
    </source>
</evidence>
<evidence type="ECO:0000313" key="13">
    <source>
        <dbReference type="EMBL" id="BAL55970.1"/>
    </source>
</evidence>
<evidence type="ECO:0000256" key="10">
    <source>
        <dbReference type="SAM" id="MobiDB-lite"/>
    </source>
</evidence>
<dbReference type="SMART" id="SM00535">
    <property type="entry name" value="RIBOc"/>
    <property type="match status" value="1"/>
</dbReference>
<evidence type="ECO:0000256" key="6">
    <source>
        <dbReference type="ARBA" id="ARBA00022759"/>
    </source>
</evidence>
<dbReference type="FunFam" id="1.10.1520.10:FF:000001">
    <property type="entry name" value="Ribonuclease 3"/>
    <property type="match status" value="1"/>
</dbReference>
<dbReference type="GO" id="GO:0019843">
    <property type="term" value="F:rRNA binding"/>
    <property type="evidence" value="ECO:0007669"/>
    <property type="project" value="UniProtKB-KW"/>
</dbReference>
<dbReference type="EMBL" id="AP011734">
    <property type="protein sequence ID" value="BAL55970.1"/>
    <property type="molecule type" value="Genomic_DNA"/>
</dbReference>
<evidence type="ECO:0000256" key="7">
    <source>
        <dbReference type="ARBA" id="ARBA00022801"/>
    </source>
</evidence>
<dbReference type="GO" id="GO:0008033">
    <property type="term" value="P:tRNA processing"/>
    <property type="evidence" value="ECO:0007669"/>
    <property type="project" value="UniProtKB-KW"/>
</dbReference>
<evidence type="ECO:0000256" key="2">
    <source>
        <dbReference type="ARBA" id="ARBA00010183"/>
    </source>
</evidence>
<dbReference type="GO" id="GO:0006397">
    <property type="term" value="P:mRNA processing"/>
    <property type="evidence" value="ECO:0007669"/>
    <property type="project" value="UniProtKB-UniRule"/>
</dbReference>
<reference evidence="13" key="1">
    <citation type="journal article" date="2005" name="Environ. Microbiol.">
        <title>Genetic and functional properties of uncultivated thermophilic crenarchaeotes from a subsurface gold mine as revealed by analysis of genome fragments.</title>
        <authorList>
            <person name="Nunoura T."/>
            <person name="Hirayama H."/>
            <person name="Takami H."/>
            <person name="Oida H."/>
            <person name="Nishi S."/>
            <person name="Shimamura S."/>
            <person name="Suzuki Y."/>
            <person name="Inagaki F."/>
            <person name="Takai K."/>
            <person name="Nealson K.H."/>
            <person name="Horikoshi K."/>
        </authorList>
    </citation>
    <scope>NUCLEOTIDE SEQUENCE</scope>
</reference>
<feature type="binding site" evidence="9">
    <location>
        <position position="132"/>
    </location>
    <ligand>
        <name>Mg(2+)</name>
        <dbReference type="ChEBI" id="CHEBI:18420"/>
    </ligand>
</feature>
<dbReference type="PROSITE" id="PS50137">
    <property type="entry name" value="DS_RBD"/>
    <property type="match status" value="1"/>
</dbReference>
<evidence type="ECO:0000256" key="5">
    <source>
        <dbReference type="ARBA" id="ARBA00022722"/>
    </source>
</evidence>
<evidence type="ECO:0000256" key="4">
    <source>
        <dbReference type="ARBA" id="ARBA00022664"/>
    </source>
</evidence>
<dbReference type="SUPFAM" id="SSF54768">
    <property type="entry name" value="dsRNA-binding domain-like"/>
    <property type="match status" value="1"/>
</dbReference>
<feature type="binding site" evidence="9">
    <location>
        <position position="135"/>
    </location>
    <ligand>
        <name>Mg(2+)</name>
        <dbReference type="ChEBI" id="CHEBI:18420"/>
    </ligand>
</feature>
<keyword evidence="9" id="KW-0819">tRNA processing</keyword>
<keyword evidence="8 9" id="KW-0694">RNA-binding</keyword>
<dbReference type="Gene3D" id="1.10.1520.10">
    <property type="entry name" value="Ribonuclease III domain"/>
    <property type="match status" value="1"/>
</dbReference>
<feature type="binding site" evidence="9">
    <location>
        <position position="60"/>
    </location>
    <ligand>
        <name>Mg(2+)</name>
        <dbReference type="ChEBI" id="CHEBI:18420"/>
    </ligand>
</feature>